<name>A0A248UHM2_9HYPH</name>
<dbReference type="Proteomes" id="UP000215256">
    <property type="component" value="Chromosome 1"/>
</dbReference>
<organism evidence="1 2">
    <name type="scientific">Ochrobactrum quorumnocens</name>
    <dbReference type="NCBI Taxonomy" id="271865"/>
    <lineage>
        <taxon>Bacteria</taxon>
        <taxon>Pseudomonadati</taxon>
        <taxon>Pseudomonadota</taxon>
        <taxon>Alphaproteobacteria</taxon>
        <taxon>Hyphomicrobiales</taxon>
        <taxon>Brucellaceae</taxon>
        <taxon>Brucella/Ochrobactrum group</taxon>
        <taxon>Ochrobactrum</taxon>
    </lineage>
</organism>
<gene>
    <name evidence="1" type="ORF">CES85_1694</name>
</gene>
<reference evidence="1 2" key="1">
    <citation type="submission" date="2017-07" db="EMBL/GenBank/DDBJ databases">
        <title>Phylogenetic study on the rhizospheric bacterium Ochrobactrum sp. A44.</title>
        <authorList>
            <person name="Krzyzanowska D.M."/>
            <person name="Ossowicki A."/>
            <person name="Rajewska M."/>
            <person name="Maciag T."/>
            <person name="Kaczynski Z."/>
            <person name="Czerwicka M."/>
            <person name="Jafra S."/>
        </authorList>
    </citation>
    <scope>NUCLEOTIDE SEQUENCE [LARGE SCALE GENOMIC DNA]</scope>
    <source>
        <strain evidence="1 2">A44</strain>
    </source>
</reference>
<dbReference type="KEGG" id="och:CES85_1694"/>
<sequence length="50" mass="5640">MGSFMAHRLSGSAGYFASRPKNGRLHLPPALTNQNKKPRIFDARLFQFCC</sequence>
<evidence type="ECO:0000313" key="1">
    <source>
        <dbReference type="EMBL" id="ASV86327.1"/>
    </source>
</evidence>
<accession>A0A248UHM2</accession>
<protein>
    <submittedName>
        <fullName evidence="1">Uncharacterized protein</fullName>
    </submittedName>
</protein>
<dbReference type="EMBL" id="CP022604">
    <property type="protein sequence ID" value="ASV86327.1"/>
    <property type="molecule type" value="Genomic_DNA"/>
</dbReference>
<dbReference type="AlphaFoldDB" id="A0A248UHM2"/>
<evidence type="ECO:0000313" key="2">
    <source>
        <dbReference type="Proteomes" id="UP000215256"/>
    </source>
</evidence>
<proteinExistence type="predicted"/>